<protein>
    <recommendedName>
        <fullName evidence="3">5'-nucleotidase</fullName>
        <ecNumber evidence="3">3.1.3.5</ecNumber>
    </recommendedName>
</protein>
<accession>A0A7W7ISQ9</accession>
<keyword evidence="10" id="KW-1185">Reference proteome</keyword>
<evidence type="ECO:0000256" key="4">
    <source>
        <dbReference type="ARBA" id="ARBA00022490"/>
    </source>
</evidence>
<sequence length="378" mass="39431">MACGALLTFWSSGVQARMQPSETPARILITNDNGIEDGRLVALAEAFADAGAEVWVAAPAENRSGFTNYAPATGEGVFRVKSVIMGPRIRAYAVDGSPADSVVFAVTGPMRDRPPTLVVSGMNGGANAGESWIGSGTVGAARTAAAIGLRAVAVSGVPSRPVAHHRAAADWVVDLVRAPIVSELQAPDYVTVSFPELPLDQVKGAVLAPRANRFVDAVAEKDGQSGEWETWTLKPLGISEATPGEDMEVMSRGFIAVATMRVGDMELDRMAALARRADVLPSWTPALAAPSCPLGVGVEDAAAGARVFQVAPDGVAQAIGLKSGDILIQVDETNLVGLDSPVRTMSDALAGKSCGSEVALRVQRNDVVLELTVRRLRQ</sequence>
<evidence type="ECO:0000256" key="7">
    <source>
        <dbReference type="ARBA" id="ARBA00022801"/>
    </source>
</evidence>
<comment type="similarity">
    <text evidence="2">Belongs to the SurE nucleotidase family.</text>
</comment>
<dbReference type="PANTHER" id="PTHR30457:SF12">
    <property type="entry name" value="5'_3'-NUCLEOTIDASE SURE"/>
    <property type="match status" value="1"/>
</dbReference>
<dbReference type="GO" id="GO:0004309">
    <property type="term" value="F:exopolyphosphatase activity"/>
    <property type="evidence" value="ECO:0007669"/>
    <property type="project" value="TreeGrafter"/>
</dbReference>
<dbReference type="InterPro" id="IPR030048">
    <property type="entry name" value="SurE"/>
</dbReference>
<dbReference type="GO" id="GO:0046872">
    <property type="term" value="F:metal ion binding"/>
    <property type="evidence" value="ECO:0007669"/>
    <property type="project" value="UniProtKB-KW"/>
</dbReference>
<evidence type="ECO:0000256" key="5">
    <source>
        <dbReference type="ARBA" id="ARBA00022723"/>
    </source>
</evidence>
<evidence type="ECO:0000259" key="8">
    <source>
        <dbReference type="SMART" id="SM00228"/>
    </source>
</evidence>
<keyword evidence="7" id="KW-0378">Hydrolase</keyword>
<comment type="catalytic activity">
    <reaction evidence="1">
        <text>a ribonucleoside 5'-phosphate + H2O = a ribonucleoside + phosphate</text>
        <dbReference type="Rhea" id="RHEA:12484"/>
        <dbReference type="ChEBI" id="CHEBI:15377"/>
        <dbReference type="ChEBI" id="CHEBI:18254"/>
        <dbReference type="ChEBI" id="CHEBI:43474"/>
        <dbReference type="ChEBI" id="CHEBI:58043"/>
        <dbReference type="EC" id="3.1.3.5"/>
    </reaction>
</comment>
<keyword evidence="6" id="KW-0547">Nucleotide-binding</keyword>
<dbReference type="InterPro" id="IPR036523">
    <property type="entry name" value="SurE-like_sf"/>
</dbReference>
<dbReference type="GO" id="GO:0008254">
    <property type="term" value="F:3'-nucleotidase activity"/>
    <property type="evidence" value="ECO:0007669"/>
    <property type="project" value="TreeGrafter"/>
</dbReference>
<dbReference type="SUPFAM" id="SSF50156">
    <property type="entry name" value="PDZ domain-like"/>
    <property type="match status" value="1"/>
</dbReference>
<dbReference type="GO" id="GO:0008253">
    <property type="term" value="F:5'-nucleotidase activity"/>
    <property type="evidence" value="ECO:0007669"/>
    <property type="project" value="UniProtKB-EC"/>
</dbReference>
<dbReference type="GO" id="GO:0000166">
    <property type="term" value="F:nucleotide binding"/>
    <property type="evidence" value="ECO:0007669"/>
    <property type="project" value="UniProtKB-KW"/>
</dbReference>
<dbReference type="EMBL" id="JACHKY010000006">
    <property type="protein sequence ID" value="MBB4799633.1"/>
    <property type="molecule type" value="Genomic_DNA"/>
</dbReference>
<organism evidence="9 10">
    <name type="scientific">Brevundimonas bullata</name>
    <dbReference type="NCBI Taxonomy" id="13160"/>
    <lineage>
        <taxon>Bacteria</taxon>
        <taxon>Pseudomonadati</taxon>
        <taxon>Pseudomonadota</taxon>
        <taxon>Alphaproteobacteria</taxon>
        <taxon>Caulobacterales</taxon>
        <taxon>Caulobacteraceae</taxon>
        <taxon>Brevundimonas</taxon>
    </lineage>
</organism>
<dbReference type="InterPro" id="IPR036034">
    <property type="entry name" value="PDZ_sf"/>
</dbReference>
<dbReference type="InterPro" id="IPR002828">
    <property type="entry name" value="SurE-like_Pase/nucleotidase"/>
</dbReference>
<evidence type="ECO:0000313" key="9">
    <source>
        <dbReference type="EMBL" id="MBB4799633.1"/>
    </source>
</evidence>
<dbReference type="EC" id="3.1.3.5" evidence="3"/>
<dbReference type="Gene3D" id="2.30.42.10">
    <property type="match status" value="1"/>
</dbReference>
<dbReference type="Gene3D" id="3.40.1210.10">
    <property type="entry name" value="Survival protein SurE-like phosphatase/nucleotidase"/>
    <property type="match status" value="1"/>
</dbReference>
<dbReference type="SMART" id="SM00228">
    <property type="entry name" value="PDZ"/>
    <property type="match status" value="1"/>
</dbReference>
<dbReference type="Pfam" id="PF13180">
    <property type="entry name" value="PDZ_2"/>
    <property type="match status" value="1"/>
</dbReference>
<reference evidence="9 10" key="1">
    <citation type="submission" date="2020-08" db="EMBL/GenBank/DDBJ databases">
        <title>Functional genomics of gut bacteria from endangered species of beetles.</title>
        <authorList>
            <person name="Carlos-Shanley C."/>
        </authorList>
    </citation>
    <scope>NUCLEOTIDE SEQUENCE [LARGE SCALE GENOMIC DNA]</scope>
    <source>
        <strain evidence="9 10">S00123</strain>
    </source>
</reference>
<dbReference type="RefSeq" id="WP_184273232.1">
    <property type="nucleotide sequence ID" value="NZ_JACHKY010000006.1"/>
</dbReference>
<dbReference type="AlphaFoldDB" id="A0A7W7ISQ9"/>
<feature type="domain" description="PDZ" evidence="8">
    <location>
        <begin position="292"/>
        <end position="366"/>
    </location>
</feature>
<keyword evidence="4" id="KW-0963">Cytoplasm</keyword>
<dbReference type="Pfam" id="PF01975">
    <property type="entry name" value="SurE"/>
    <property type="match status" value="1"/>
</dbReference>
<evidence type="ECO:0000256" key="3">
    <source>
        <dbReference type="ARBA" id="ARBA00012643"/>
    </source>
</evidence>
<comment type="caution">
    <text evidence="9">The sequence shown here is derived from an EMBL/GenBank/DDBJ whole genome shotgun (WGS) entry which is preliminary data.</text>
</comment>
<dbReference type="SUPFAM" id="SSF64167">
    <property type="entry name" value="SurE-like"/>
    <property type="match status" value="1"/>
</dbReference>
<dbReference type="PANTHER" id="PTHR30457">
    <property type="entry name" value="5'-NUCLEOTIDASE SURE"/>
    <property type="match status" value="1"/>
</dbReference>
<dbReference type="InterPro" id="IPR001478">
    <property type="entry name" value="PDZ"/>
</dbReference>
<evidence type="ECO:0000256" key="6">
    <source>
        <dbReference type="ARBA" id="ARBA00022741"/>
    </source>
</evidence>
<keyword evidence="5" id="KW-0479">Metal-binding</keyword>
<proteinExistence type="inferred from homology"/>
<name>A0A7W7ISQ9_9CAUL</name>
<evidence type="ECO:0000256" key="2">
    <source>
        <dbReference type="ARBA" id="ARBA00011062"/>
    </source>
</evidence>
<gene>
    <name evidence="9" type="ORF">HNP32_003391</name>
</gene>
<dbReference type="Proteomes" id="UP000539957">
    <property type="component" value="Unassembled WGS sequence"/>
</dbReference>
<evidence type="ECO:0000313" key="10">
    <source>
        <dbReference type="Proteomes" id="UP000539957"/>
    </source>
</evidence>
<evidence type="ECO:0000256" key="1">
    <source>
        <dbReference type="ARBA" id="ARBA00000815"/>
    </source>
</evidence>